<gene>
    <name evidence="14 16" type="ORF">P152DRAFT_392602</name>
</gene>
<dbReference type="PANTHER" id="PTHR13266:SF1">
    <property type="entry name" value="PROTEASOME INHIBITOR PI31 SUBUNIT"/>
    <property type="match status" value="1"/>
</dbReference>
<evidence type="ECO:0000259" key="13">
    <source>
        <dbReference type="Pfam" id="PF11566"/>
    </source>
</evidence>
<evidence type="ECO:0000313" key="14">
    <source>
        <dbReference type="EMBL" id="KAF1814224.1"/>
    </source>
</evidence>
<keyword evidence="7" id="KW-0256">Endoplasmic reticulum</keyword>
<feature type="compositionally biased region" description="Pro residues" evidence="11">
    <location>
        <begin position="231"/>
        <end position="245"/>
    </location>
</feature>
<dbReference type="InterPro" id="IPR021625">
    <property type="entry name" value="PI31_Prot_N"/>
</dbReference>
<comment type="subcellular location">
    <subcellularLocation>
        <location evidence="2">Cytoplasm</location>
    </subcellularLocation>
    <subcellularLocation>
        <location evidence="1">Endoplasmic reticulum</location>
    </subcellularLocation>
</comment>
<protein>
    <submittedName>
        <fullName evidence="14 16">Uncharacterized protein</fullName>
    </submittedName>
</protein>
<evidence type="ECO:0000256" key="3">
    <source>
        <dbReference type="ARBA" id="ARBA00006405"/>
    </source>
</evidence>
<keyword evidence="15" id="KW-1185">Reference proteome</keyword>
<accession>A0A6G1G865</accession>
<feature type="compositionally biased region" description="Basic and acidic residues" evidence="11">
    <location>
        <begin position="303"/>
        <end position="317"/>
    </location>
</feature>
<dbReference type="EMBL" id="ML975153">
    <property type="protein sequence ID" value="KAF1814224.1"/>
    <property type="molecule type" value="Genomic_DNA"/>
</dbReference>
<reference evidence="16" key="2">
    <citation type="submission" date="2020-04" db="EMBL/GenBank/DDBJ databases">
        <authorList>
            <consortium name="NCBI Genome Project"/>
        </authorList>
    </citation>
    <scope>NUCLEOTIDE SEQUENCE</scope>
    <source>
        <strain evidence="16">CBS 781.70</strain>
    </source>
</reference>
<feature type="domain" description="PI31 proteasome regulator N-terminal" evidence="13">
    <location>
        <begin position="29"/>
        <end position="195"/>
    </location>
</feature>
<evidence type="ECO:0000256" key="9">
    <source>
        <dbReference type="ARBA" id="ARBA00022990"/>
    </source>
</evidence>
<keyword evidence="9" id="KW-0007">Acetylation</keyword>
<dbReference type="PANTHER" id="PTHR13266">
    <property type="entry name" value="PROTEASOME INHIBITOR"/>
    <property type="match status" value="1"/>
</dbReference>
<evidence type="ECO:0000256" key="11">
    <source>
        <dbReference type="SAM" id="MobiDB-lite"/>
    </source>
</evidence>
<comment type="similarity">
    <text evidence="3">Belongs to the proteasome inhibitor PI31 family.</text>
</comment>
<reference evidence="16" key="3">
    <citation type="submission" date="2025-04" db="UniProtKB">
        <authorList>
            <consortium name="RefSeq"/>
        </authorList>
    </citation>
    <scope>IDENTIFICATION</scope>
    <source>
        <strain evidence="16">CBS 781.70</strain>
    </source>
</reference>
<dbReference type="GO" id="GO:0000502">
    <property type="term" value="C:proteasome complex"/>
    <property type="evidence" value="ECO:0007669"/>
    <property type="project" value="UniProtKB-KW"/>
</dbReference>
<dbReference type="RefSeq" id="XP_033535855.1">
    <property type="nucleotide sequence ID" value="XM_033676156.1"/>
</dbReference>
<dbReference type="OrthoDB" id="68090at2759"/>
<keyword evidence="4" id="KW-0488">Methylation</keyword>
<dbReference type="Gene3D" id="3.40.1000.30">
    <property type="match status" value="1"/>
</dbReference>
<evidence type="ECO:0000256" key="5">
    <source>
        <dbReference type="ARBA" id="ARBA00022490"/>
    </source>
</evidence>
<dbReference type="AlphaFoldDB" id="A0A6G1G865"/>
<dbReference type="InterPro" id="IPR013886">
    <property type="entry name" value="PI31_Prot_C"/>
</dbReference>
<keyword evidence="8" id="KW-0647">Proteasome</keyword>
<dbReference type="Pfam" id="PF11566">
    <property type="entry name" value="PI31_Prot_N"/>
    <property type="match status" value="1"/>
</dbReference>
<evidence type="ECO:0000256" key="1">
    <source>
        <dbReference type="ARBA" id="ARBA00004240"/>
    </source>
</evidence>
<sequence>MAPANPSSNPLNASSLSRYMAASLPPQASPQLKGPVDAIALAVHAAMIAVGFRLLGLGEDHQIEASSDSQETQPLPEQWNASSAHAFRYAHPQSSLEFLIKVNRIGSKVVILGLAVEDEKVCQFDVNMKDFVSESSLPSSPLPTGPEAPENKEERIKTAQDILKGIFITPARLQDLATEFKASIIQKLAPGIHKEGYEEAPITSTGRRDRPQQDPDEPQPARPYPFHDPLAVPPRHPRGPLPEPIPGFEDEHEINRPPRFGPANPMGPFGGLGERDLHPPGLGPHDPLRPYLGGPAGGGMHPTFDDPLFRGQGDRQGYDPQVPPGSRYDPVGPGEEPRGRDAGGRFPGGGRFGGTGGRPPNPFGGFGDGDFI</sequence>
<dbReference type="GeneID" id="54416726"/>
<dbReference type="GO" id="GO:0070628">
    <property type="term" value="F:proteasome binding"/>
    <property type="evidence" value="ECO:0007669"/>
    <property type="project" value="InterPro"/>
</dbReference>
<feature type="region of interest" description="Disordered" evidence="11">
    <location>
        <begin position="195"/>
        <end position="372"/>
    </location>
</feature>
<dbReference type="Proteomes" id="UP000504638">
    <property type="component" value="Unplaced"/>
</dbReference>
<feature type="compositionally biased region" description="Gly residues" evidence="11">
    <location>
        <begin position="345"/>
        <end position="357"/>
    </location>
</feature>
<reference evidence="14 16" key="1">
    <citation type="submission" date="2020-01" db="EMBL/GenBank/DDBJ databases">
        <authorList>
            <consortium name="DOE Joint Genome Institute"/>
            <person name="Haridas S."/>
            <person name="Albert R."/>
            <person name="Binder M."/>
            <person name="Bloem J."/>
            <person name="Labutti K."/>
            <person name="Salamov A."/>
            <person name="Andreopoulos B."/>
            <person name="Baker S.E."/>
            <person name="Barry K."/>
            <person name="Bills G."/>
            <person name="Bluhm B.H."/>
            <person name="Cannon C."/>
            <person name="Castanera R."/>
            <person name="Culley D.E."/>
            <person name="Daum C."/>
            <person name="Ezra D."/>
            <person name="Gonzalez J.B."/>
            <person name="Henrissat B."/>
            <person name="Kuo A."/>
            <person name="Liang C."/>
            <person name="Lipzen A."/>
            <person name="Lutzoni F."/>
            <person name="Magnuson J."/>
            <person name="Mondo S."/>
            <person name="Nolan M."/>
            <person name="Ohm R."/>
            <person name="Pangilinan J."/>
            <person name="Park H.-J."/>
            <person name="Ramirez L."/>
            <person name="Alfaro M."/>
            <person name="Sun H."/>
            <person name="Tritt A."/>
            <person name="Yoshinaga Y."/>
            <person name="Zwiers L.-H."/>
            <person name="Turgeon B.G."/>
            <person name="Goodwin S.B."/>
            <person name="Spatafora J.W."/>
            <person name="Crous P.W."/>
            <person name="Grigoriev I.V."/>
        </authorList>
    </citation>
    <scope>NUCLEOTIDE SEQUENCE</scope>
    <source>
        <strain evidence="14 16">CBS 781.70</strain>
    </source>
</reference>
<comment type="function">
    <text evidence="10">Plays an important role in control of proteasome function. Inhibits the hydrolysis of protein and peptide substrates by the 20S proteasome. Also inhibits the activation of the proteasome by the proteasome regulatory proteins PA700 and PA28.</text>
</comment>
<dbReference type="GO" id="GO:0043161">
    <property type="term" value="P:proteasome-mediated ubiquitin-dependent protein catabolic process"/>
    <property type="evidence" value="ECO:0007669"/>
    <property type="project" value="InterPro"/>
</dbReference>
<organism evidence="14">
    <name type="scientific">Eremomyces bilateralis CBS 781.70</name>
    <dbReference type="NCBI Taxonomy" id="1392243"/>
    <lineage>
        <taxon>Eukaryota</taxon>
        <taxon>Fungi</taxon>
        <taxon>Dikarya</taxon>
        <taxon>Ascomycota</taxon>
        <taxon>Pezizomycotina</taxon>
        <taxon>Dothideomycetes</taxon>
        <taxon>Dothideomycetes incertae sedis</taxon>
        <taxon>Eremomycetales</taxon>
        <taxon>Eremomycetaceae</taxon>
        <taxon>Eremomyces</taxon>
    </lineage>
</organism>
<evidence type="ECO:0000313" key="16">
    <source>
        <dbReference type="RefSeq" id="XP_033535855.1"/>
    </source>
</evidence>
<keyword evidence="5" id="KW-0963">Cytoplasm</keyword>
<dbReference type="InterPro" id="IPR045128">
    <property type="entry name" value="PI31-like"/>
</dbReference>
<evidence type="ECO:0000256" key="8">
    <source>
        <dbReference type="ARBA" id="ARBA00022942"/>
    </source>
</evidence>
<evidence type="ECO:0000256" key="7">
    <source>
        <dbReference type="ARBA" id="ARBA00022824"/>
    </source>
</evidence>
<evidence type="ECO:0000256" key="2">
    <source>
        <dbReference type="ARBA" id="ARBA00004496"/>
    </source>
</evidence>
<evidence type="ECO:0000256" key="4">
    <source>
        <dbReference type="ARBA" id="ARBA00022481"/>
    </source>
</evidence>
<proteinExistence type="inferred from homology"/>
<evidence type="ECO:0000313" key="15">
    <source>
        <dbReference type="Proteomes" id="UP000504638"/>
    </source>
</evidence>
<dbReference type="GO" id="GO:0004866">
    <property type="term" value="F:endopeptidase inhibitor activity"/>
    <property type="evidence" value="ECO:0007669"/>
    <property type="project" value="InterPro"/>
</dbReference>
<dbReference type="GO" id="GO:0005783">
    <property type="term" value="C:endoplasmic reticulum"/>
    <property type="evidence" value="ECO:0007669"/>
    <property type="project" value="UniProtKB-SubCell"/>
</dbReference>
<feature type="region of interest" description="Disordered" evidence="11">
    <location>
        <begin position="133"/>
        <end position="152"/>
    </location>
</feature>
<evidence type="ECO:0000259" key="12">
    <source>
        <dbReference type="Pfam" id="PF08577"/>
    </source>
</evidence>
<keyword evidence="6" id="KW-0597">Phosphoprotein</keyword>
<evidence type="ECO:0000256" key="10">
    <source>
        <dbReference type="ARBA" id="ARBA00024805"/>
    </source>
</evidence>
<dbReference type="Pfam" id="PF08577">
    <property type="entry name" value="PI31_Prot_C"/>
    <property type="match status" value="1"/>
</dbReference>
<name>A0A6G1G865_9PEZI</name>
<feature type="domain" description="PI31 proteasome regulator C-terminal" evidence="12">
    <location>
        <begin position="273"/>
        <end position="333"/>
    </location>
</feature>
<evidence type="ECO:0000256" key="6">
    <source>
        <dbReference type="ARBA" id="ARBA00022553"/>
    </source>
</evidence>